<protein>
    <submittedName>
        <fullName evidence="2">Uncharacterized protein</fullName>
    </submittedName>
</protein>
<feature type="region of interest" description="Disordered" evidence="1">
    <location>
        <begin position="1"/>
        <end position="23"/>
    </location>
</feature>
<proteinExistence type="predicted"/>
<sequence length="58" mass="6783">MHISCDSCERKRDATTSSRRAEAPSLRVWKCNDPRVWRSTNQTKKKALSVMPQNQVRH</sequence>
<evidence type="ECO:0000313" key="3">
    <source>
        <dbReference type="Proteomes" id="UP000092154"/>
    </source>
</evidence>
<feature type="compositionally biased region" description="Basic and acidic residues" evidence="1">
    <location>
        <begin position="7"/>
        <end position="22"/>
    </location>
</feature>
<dbReference type="AlphaFoldDB" id="A0A1B7MFD4"/>
<name>A0A1B7MFD4_9AGAM</name>
<reference evidence="2 3" key="1">
    <citation type="submission" date="2016-06" db="EMBL/GenBank/DDBJ databases">
        <title>Comparative genomics of the ectomycorrhizal sister species Rhizopogon vinicolor and Rhizopogon vesiculosus (Basidiomycota: Boletales) reveals a divergence of the mating type B locus.</title>
        <authorList>
            <consortium name="DOE Joint Genome Institute"/>
            <person name="Mujic A.B."/>
            <person name="Kuo A."/>
            <person name="Tritt A."/>
            <person name="Lipzen A."/>
            <person name="Chen C."/>
            <person name="Johnson J."/>
            <person name="Sharma A."/>
            <person name="Barry K."/>
            <person name="Grigoriev I.V."/>
            <person name="Spatafora J.W."/>
        </authorList>
    </citation>
    <scope>NUCLEOTIDE SEQUENCE [LARGE SCALE GENOMIC DNA]</scope>
    <source>
        <strain evidence="2 3">AM-OR11-026</strain>
    </source>
</reference>
<organism evidence="2 3">
    <name type="scientific">Rhizopogon vinicolor AM-OR11-026</name>
    <dbReference type="NCBI Taxonomy" id="1314800"/>
    <lineage>
        <taxon>Eukaryota</taxon>
        <taxon>Fungi</taxon>
        <taxon>Dikarya</taxon>
        <taxon>Basidiomycota</taxon>
        <taxon>Agaricomycotina</taxon>
        <taxon>Agaricomycetes</taxon>
        <taxon>Agaricomycetidae</taxon>
        <taxon>Boletales</taxon>
        <taxon>Suillineae</taxon>
        <taxon>Rhizopogonaceae</taxon>
        <taxon>Rhizopogon</taxon>
    </lineage>
</organism>
<dbReference type="InParanoid" id="A0A1B7MFD4"/>
<dbReference type="Proteomes" id="UP000092154">
    <property type="component" value="Unassembled WGS sequence"/>
</dbReference>
<accession>A0A1B7MFD4</accession>
<evidence type="ECO:0000313" key="2">
    <source>
        <dbReference type="EMBL" id="OAX31298.1"/>
    </source>
</evidence>
<evidence type="ECO:0000256" key="1">
    <source>
        <dbReference type="SAM" id="MobiDB-lite"/>
    </source>
</evidence>
<dbReference type="EMBL" id="KV449470">
    <property type="protein sequence ID" value="OAX31298.1"/>
    <property type="molecule type" value="Genomic_DNA"/>
</dbReference>
<keyword evidence="3" id="KW-1185">Reference proteome</keyword>
<gene>
    <name evidence="2" type="ORF">K503DRAFT_777711</name>
</gene>